<evidence type="ECO:0000256" key="1">
    <source>
        <dbReference type="SAM" id="Phobius"/>
    </source>
</evidence>
<keyword evidence="1" id="KW-1133">Transmembrane helix</keyword>
<keyword evidence="3" id="KW-1185">Reference proteome</keyword>
<accession>A0A1Z4J9L9</accession>
<dbReference type="EMBL" id="AP018203">
    <property type="protein sequence ID" value="BAY53403.1"/>
    <property type="molecule type" value="Genomic_DNA"/>
</dbReference>
<dbReference type="AlphaFoldDB" id="A0A1Z4J9L9"/>
<feature type="transmembrane region" description="Helical" evidence="1">
    <location>
        <begin position="171"/>
        <end position="197"/>
    </location>
</feature>
<evidence type="ECO:0000313" key="2">
    <source>
        <dbReference type="EMBL" id="BAY53403.1"/>
    </source>
</evidence>
<dbReference type="Proteomes" id="UP000217895">
    <property type="component" value="Chromosome"/>
</dbReference>
<sequence length="558" mass="62952">MGHHLLTIEQFADEGIRFPGYIVSSTAPINVEDKEEITVARDPNEVLKEIADYLKQHEGNAEILIAIHGYNSSPSGSRWWYEETRKYIGRNFDAQVSPGFVVIGYRWPSEQVLPNTGSWIKNVQKLTKFLRIAFRALPKPLALAGIFGMSIWAIGAVLNTAIAIFKVINDLTILIASSVVLTISLLILVVILTVFVLRVSGYFRDTYRAANYGVADLVEFIRQLDKQIVSQSPTDNLRQNYEFWEQEENNDRRIRLHFIGHSMGAYVVTNTVKILSDVFDRRSIGNLEVTDKEKCPSSNIGNVFRLGRLVLVAPDISSESIISGRGNPLRSSLRRFDEAYLFSNEGDMVLKIASTAANYFSFPANTRDGGYRLGNVLVKSPNATVEKMGIVNLDDQGILIPFKSEEFLNCLYLHEGVPLSARQKEVGVENERFIAELFTYFDCTDYKENGKGIVSKALGKSFLSFWDYVTLIFSGIDGHGGFLYNSDAHFCRQIIYGLSSLGFEKFLATIDPNQGDRRYLLKLFSQHCQAKGIQVLLANERYDVSILKFWEKGNRQGY</sequence>
<gene>
    <name evidence="2" type="ORF">NIES2135_02080</name>
</gene>
<dbReference type="InterPro" id="IPR010297">
    <property type="entry name" value="DUF900_hydrolase"/>
</dbReference>
<evidence type="ECO:0000313" key="3">
    <source>
        <dbReference type="Proteomes" id="UP000217895"/>
    </source>
</evidence>
<feature type="transmembrane region" description="Helical" evidence="1">
    <location>
        <begin position="141"/>
        <end position="165"/>
    </location>
</feature>
<organism evidence="2 3">
    <name type="scientific">Leptolyngbya boryana NIES-2135</name>
    <dbReference type="NCBI Taxonomy" id="1973484"/>
    <lineage>
        <taxon>Bacteria</taxon>
        <taxon>Bacillati</taxon>
        <taxon>Cyanobacteriota</taxon>
        <taxon>Cyanophyceae</taxon>
        <taxon>Leptolyngbyales</taxon>
        <taxon>Leptolyngbyaceae</taxon>
        <taxon>Leptolyngbya group</taxon>
        <taxon>Leptolyngbya</taxon>
    </lineage>
</organism>
<reference evidence="2 3" key="1">
    <citation type="submission" date="2017-06" db="EMBL/GenBank/DDBJ databases">
        <title>Genome sequencing of cyanobaciteial culture collection at National Institute for Environmental Studies (NIES).</title>
        <authorList>
            <person name="Hirose Y."/>
            <person name="Shimura Y."/>
            <person name="Fujisawa T."/>
            <person name="Nakamura Y."/>
            <person name="Kawachi M."/>
        </authorList>
    </citation>
    <scope>NUCLEOTIDE SEQUENCE [LARGE SCALE GENOMIC DNA]</scope>
    <source>
        <strain evidence="2 3">NIES-2135</strain>
    </source>
</reference>
<proteinExistence type="predicted"/>
<keyword evidence="1" id="KW-0812">Transmembrane</keyword>
<keyword evidence="1" id="KW-0472">Membrane</keyword>
<protein>
    <recommendedName>
        <fullName evidence="4">Alpha/beta hydrolase</fullName>
    </recommendedName>
</protein>
<dbReference type="SUPFAM" id="SSF53474">
    <property type="entry name" value="alpha/beta-Hydrolases"/>
    <property type="match status" value="1"/>
</dbReference>
<dbReference type="Pfam" id="PF05990">
    <property type="entry name" value="DUF900"/>
    <property type="match status" value="1"/>
</dbReference>
<evidence type="ECO:0008006" key="4">
    <source>
        <dbReference type="Google" id="ProtNLM"/>
    </source>
</evidence>
<name>A0A1Z4J9L9_LEPBY</name>
<dbReference type="InterPro" id="IPR029058">
    <property type="entry name" value="AB_hydrolase_fold"/>
</dbReference>